<protein>
    <submittedName>
        <fullName evidence="3">ATP-binding protein</fullName>
    </submittedName>
</protein>
<reference evidence="3" key="1">
    <citation type="journal article" date="2014" name="Int. J. Syst. Evol. Microbiol.">
        <title>Complete genome sequence of Corynebacterium casei LMG S-19264T (=DSM 44701T), isolated from a smear-ripened cheese.</title>
        <authorList>
            <consortium name="US DOE Joint Genome Institute (JGI-PGF)"/>
            <person name="Walter F."/>
            <person name="Albersmeier A."/>
            <person name="Kalinowski J."/>
            <person name="Ruckert C."/>
        </authorList>
    </citation>
    <scope>NUCLEOTIDE SEQUENCE</scope>
    <source>
        <strain evidence="3">JCM 4790</strain>
    </source>
</reference>
<comment type="caution">
    <text evidence="3">The sequence shown here is derived from an EMBL/GenBank/DDBJ whole genome shotgun (WGS) entry which is preliminary data.</text>
</comment>
<dbReference type="GO" id="GO:0005524">
    <property type="term" value="F:ATP binding"/>
    <property type="evidence" value="ECO:0007669"/>
    <property type="project" value="UniProtKB-KW"/>
</dbReference>
<keyword evidence="3" id="KW-0547">Nucleotide-binding</keyword>
<proteinExistence type="predicted"/>
<dbReference type="PANTHER" id="PTHR35526">
    <property type="entry name" value="ANTI-SIGMA-F FACTOR RSBW-RELATED"/>
    <property type="match status" value="1"/>
</dbReference>
<dbReference type="InterPro" id="IPR003594">
    <property type="entry name" value="HATPase_dom"/>
</dbReference>
<dbReference type="GO" id="GO:0004674">
    <property type="term" value="F:protein serine/threonine kinase activity"/>
    <property type="evidence" value="ECO:0007669"/>
    <property type="project" value="UniProtKB-KW"/>
</dbReference>
<dbReference type="Gene3D" id="3.30.565.10">
    <property type="entry name" value="Histidine kinase-like ATPase, C-terminal domain"/>
    <property type="match status" value="1"/>
</dbReference>
<feature type="domain" description="Histidine kinase/HSP90-like ATPase" evidence="2">
    <location>
        <begin position="27"/>
        <end position="140"/>
    </location>
</feature>
<dbReference type="SUPFAM" id="SSF55874">
    <property type="entry name" value="ATPase domain of HSP90 chaperone/DNA topoisomerase II/histidine kinase"/>
    <property type="match status" value="1"/>
</dbReference>
<evidence type="ECO:0000259" key="2">
    <source>
        <dbReference type="Pfam" id="PF13581"/>
    </source>
</evidence>
<organism evidence="3 4">
    <name type="scientific">Streptomyces minutiscleroticus</name>
    <dbReference type="NCBI Taxonomy" id="68238"/>
    <lineage>
        <taxon>Bacteria</taxon>
        <taxon>Bacillati</taxon>
        <taxon>Actinomycetota</taxon>
        <taxon>Actinomycetes</taxon>
        <taxon>Kitasatosporales</taxon>
        <taxon>Streptomycetaceae</taxon>
        <taxon>Streptomyces</taxon>
    </lineage>
</organism>
<keyword evidence="1" id="KW-0418">Kinase</keyword>
<evidence type="ECO:0000256" key="1">
    <source>
        <dbReference type="ARBA" id="ARBA00022527"/>
    </source>
</evidence>
<sequence length="165" mass="17253">MDEAAPDDDRRVDESLVMLSAAYEGAAADVARARELARGFLARLQGVYGVPVSERVMDTVQLVVSELLTNACKYAPGPCLLDLELTAGQVDVTVWDSAAVLPLAKAADPGRVGQHGLEIVMAVSQGFAVHREPVGKRTTASVMLADDPGGDIAGRPPVPPPPIQG</sequence>
<dbReference type="InterPro" id="IPR036890">
    <property type="entry name" value="HATPase_C_sf"/>
</dbReference>
<reference evidence="3" key="2">
    <citation type="submission" date="2020-09" db="EMBL/GenBank/DDBJ databases">
        <authorList>
            <person name="Sun Q."/>
            <person name="Ohkuma M."/>
        </authorList>
    </citation>
    <scope>NUCLEOTIDE SEQUENCE</scope>
    <source>
        <strain evidence="3">JCM 4790</strain>
    </source>
</reference>
<dbReference type="Proteomes" id="UP000619244">
    <property type="component" value="Unassembled WGS sequence"/>
</dbReference>
<dbReference type="EMBL" id="BMVU01000072">
    <property type="protein sequence ID" value="GGY10072.1"/>
    <property type="molecule type" value="Genomic_DNA"/>
</dbReference>
<dbReference type="Pfam" id="PF13581">
    <property type="entry name" value="HATPase_c_2"/>
    <property type="match status" value="1"/>
</dbReference>
<keyword evidence="3" id="KW-0067">ATP-binding</keyword>
<dbReference type="RefSeq" id="WP_190194623.1">
    <property type="nucleotide sequence ID" value="NZ_BMVU01000072.1"/>
</dbReference>
<name>A0A918P0C0_9ACTN</name>
<keyword evidence="4" id="KW-1185">Reference proteome</keyword>
<evidence type="ECO:0000313" key="3">
    <source>
        <dbReference type="EMBL" id="GGY10072.1"/>
    </source>
</evidence>
<keyword evidence="1" id="KW-0808">Transferase</keyword>
<dbReference type="InterPro" id="IPR050267">
    <property type="entry name" value="Anti-sigma-factor_SerPK"/>
</dbReference>
<gene>
    <name evidence="3" type="ORF">GCM10010358_73270</name>
</gene>
<accession>A0A918P0C0</accession>
<dbReference type="PANTHER" id="PTHR35526:SF3">
    <property type="entry name" value="ANTI-SIGMA-F FACTOR RSBW"/>
    <property type="match status" value="1"/>
</dbReference>
<dbReference type="AlphaFoldDB" id="A0A918P0C0"/>
<keyword evidence="1" id="KW-0723">Serine/threonine-protein kinase</keyword>
<evidence type="ECO:0000313" key="4">
    <source>
        <dbReference type="Proteomes" id="UP000619244"/>
    </source>
</evidence>
<dbReference type="CDD" id="cd16936">
    <property type="entry name" value="HATPase_RsbW-like"/>
    <property type="match status" value="1"/>
</dbReference>